<dbReference type="InterPro" id="IPR036879">
    <property type="entry name" value="TF_MADSbox_sf"/>
</dbReference>
<evidence type="ECO:0000256" key="3">
    <source>
        <dbReference type="ARBA" id="ARBA00023125"/>
    </source>
</evidence>
<sequence length="210" mass="23745">MGRKKTGCTQILNKSHRHVTFSKRRSGLFKKASELCTLCGVEIAIIVFSPAGKAFSFGHPDVDSVLHRYLTRNPSLFSKKHELVEAHRNANVHELNIHLTQILNQLEGEKKYGEGLDQMKKANQKQCWWEGPINELGLHELEQLRVSMEELKKNVVKQANKIFFESTTNSSPYLVMNAGIGHVDFLESRPAVTASTIPNVYDVGYGHLIY</sequence>
<comment type="subcellular location">
    <subcellularLocation>
        <location evidence="1">Nucleus</location>
    </subcellularLocation>
</comment>
<keyword evidence="4" id="KW-0804">Transcription</keyword>
<dbReference type="Gene3D" id="3.40.1810.10">
    <property type="entry name" value="Transcription factor, MADS-box"/>
    <property type="match status" value="1"/>
</dbReference>
<reference evidence="8" key="1">
    <citation type="submission" date="2018-02" db="EMBL/GenBank/DDBJ databases">
        <authorList>
            <person name="Cohen D.B."/>
            <person name="Kent A.D."/>
        </authorList>
    </citation>
    <scope>NUCLEOTIDE SEQUENCE</scope>
</reference>
<evidence type="ECO:0000259" key="7">
    <source>
        <dbReference type="PROSITE" id="PS50066"/>
    </source>
</evidence>
<dbReference type="SMART" id="SM00432">
    <property type="entry name" value="MADS"/>
    <property type="match status" value="1"/>
</dbReference>
<evidence type="ECO:0000256" key="2">
    <source>
        <dbReference type="ARBA" id="ARBA00023015"/>
    </source>
</evidence>
<protein>
    <recommendedName>
        <fullName evidence="7">MADS-box domain-containing protein</fullName>
    </recommendedName>
</protein>
<feature type="domain" description="MADS-box" evidence="7">
    <location>
        <begin position="1"/>
        <end position="61"/>
    </location>
</feature>
<evidence type="ECO:0000256" key="4">
    <source>
        <dbReference type="ARBA" id="ARBA00023163"/>
    </source>
</evidence>
<dbReference type="PANTHER" id="PTHR11945">
    <property type="entry name" value="MADS BOX PROTEIN"/>
    <property type="match status" value="1"/>
</dbReference>
<dbReference type="Pfam" id="PF00319">
    <property type="entry name" value="SRF-TF"/>
    <property type="match status" value="1"/>
</dbReference>
<proteinExistence type="predicted"/>
<keyword evidence="2" id="KW-0805">Transcription regulation</keyword>
<evidence type="ECO:0000256" key="6">
    <source>
        <dbReference type="SAM" id="Coils"/>
    </source>
</evidence>
<evidence type="ECO:0000256" key="5">
    <source>
        <dbReference type="ARBA" id="ARBA00023242"/>
    </source>
</evidence>
<evidence type="ECO:0000256" key="1">
    <source>
        <dbReference type="ARBA" id="ARBA00004123"/>
    </source>
</evidence>
<name>A0A2N9J6U1_FAGSY</name>
<accession>A0A2N9J6U1</accession>
<dbReference type="Gene3D" id="6.10.140.920">
    <property type="match status" value="1"/>
</dbReference>
<feature type="coiled-coil region" evidence="6">
    <location>
        <begin position="134"/>
        <end position="161"/>
    </location>
</feature>
<keyword evidence="3" id="KW-0238">DNA-binding</keyword>
<evidence type="ECO:0000313" key="8">
    <source>
        <dbReference type="EMBL" id="SPD32942.1"/>
    </source>
</evidence>
<dbReference type="GO" id="GO:0005634">
    <property type="term" value="C:nucleus"/>
    <property type="evidence" value="ECO:0007669"/>
    <property type="project" value="UniProtKB-SubCell"/>
</dbReference>
<dbReference type="InterPro" id="IPR002100">
    <property type="entry name" value="TF_MADSbox"/>
</dbReference>
<dbReference type="PANTHER" id="PTHR11945:SF629">
    <property type="entry name" value="OS02G0164450 PROTEIN"/>
    <property type="match status" value="1"/>
</dbReference>
<keyword evidence="6" id="KW-0175">Coiled coil</keyword>
<dbReference type="PRINTS" id="PR00404">
    <property type="entry name" value="MADSDOMAIN"/>
</dbReference>
<keyword evidence="5" id="KW-0539">Nucleus</keyword>
<dbReference type="PROSITE" id="PS50066">
    <property type="entry name" value="MADS_BOX_2"/>
    <property type="match status" value="1"/>
</dbReference>
<dbReference type="EMBL" id="OIVN01006427">
    <property type="protein sequence ID" value="SPD32942.1"/>
    <property type="molecule type" value="Genomic_DNA"/>
</dbReference>
<dbReference type="SUPFAM" id="SSF55455">
    <property type="entry name" value="SRF-like"/>
    <property type="match status" value="1"/>
</dbReference>
<organism evidence="8">
    <name type="scientific">Fagus sylvatica</name>
    <name type="common">Beechnut</name>
    <dbReference type="NCBI Taxonomy" id="28930"/>
    <lineage>
        <taxon>Eukaryota</taxon>
        <taxon>Viridiplantae</taxon>
        <taxon>Streptophyta</taxon>
        <taxon>Embryophyta</taxon>
        <taxon>Tracheophyta</taxon>
        <taxon>Spermatophyta</taxon>
        <taxon>Magnoliopsida</taxon>
        <taxon>eudicotyledons</taxon>
        <taxon>Gunneridae</taxon>
        <taxon>Pentapetalae</taxon>
        <taxon>rosids</taxon>
        <taxon>fabids</taxon>
        <taxon>Fagales</taxon>
        <taxon>Fagaceae</taxon>
        <taxon>Fagus</taxon>
    </lineage>
</organism>
<dbReference type="GO" id="GO:0000978">
    <property type="term" value="F:RNA polymerase II cis-regulatory region sequence-specific DNA binding"/>
    <property type="evidence" value="ECO:0007669"/>
    <property type="project" value="TreeGrafter"/>
</dbReference>
<gene>
    <name evidence="8" type="ORF">FSB_LOCUS60824</name>
</gene>
<dbReference type="GO" id="GO:0046983">
    <property type="term" value="F:protein dimerization activity"/>
    <property type="evidence" value="ECO:0007669"/>
    <property type="project" value="InterPro"/>
</dbReference>
<dbReference type="FunFam" id="3.40.1810.10:FF:000006">
    <property type="entry name" value="Agamous-like MADS-box protein AGL62"/>
    <property type="match status" value="1"/>
</dbReference>
<dbReference type="GO" id="GO:0000981">
    <property type="term" value="F:DNA-binding transcription factor activity, RNA polymerase II-specific"/>
    <property type="evidence" value="ECO:0007669"/>
    <property type="project" value="TreeGrafter"/>
</dbReference>
<dbReference type="AlphaFoldDB" id="A0A2N9J6U1"/>